<dbReference type="KEGG" id="sth:STH2072"/>
<dbReference type="SUPFAM" id="SSF46689">
    <property type="entry name" value="Homeodomain-like"/>
    <property type="match status" value="2"/>
</dbReference>
<dbReference type="SUPFAM" id="SSF55136">
    <property type="entry name" value="Probable bacterial effector-binding domain"/>
    <property type="match status" value="1"/>
</dbReference>
<dbReference type="PROSITE" id="PS00041">
    <property type="entry name" value="HTH_ARAC_FAMILY_1"/>
    <property type="match status" value="1"/>
</dbReference>
<dbReference type="eggNOG" id="COG3708">
    <property type="taxonomic scope" value="Bacteria"/>
</dbReference>
<evidence type="ECO:0000256" key="3">
    <source>
        <dbReference type="ARBA" id="ARBA00023163"/>
    </source>
</evidence>
<dbReference type="Gene3D" id="1.10.10.60">
    <property type="entry name" value="Homeodomain-like"/>
    <property type="match status" value="2"/>
</dbReference>
<dbReference type="PROSITE" id="PS01124">
    <property type="entry name" value="HTH_ARAC_FAMILY_2"/>
    <property type="match status" value="1"/>
</dbReference>
<reference evidence="5 6" key="1">
    <citation type="journal article" date="2004" name="Nucleic Acids Res.">
        <title>Genome sequence of Symbiobacterium thermophilum, an uncultivable bacterium that depends on microbial commensalism.</title>
        <authorList>
            <person name="Ueda K."/>
            <person name="Yamashita A."/>
            <person name="Ishikawa J."/>
            <person name="Shimada M."/>
            <person name="Watsuji T."/>
            <person name="Morimura K."/>
            <person name="Ikeda H."/>
            <person name="Hattori M."/>
            <person name="Beppu T."/>
        </authorList>
    </citation>
    <scope>NUCLEOTIDE SEQUENCE [LARGE SCALE GENOMIC DNA]</scope>
    <source>
        <strain evidence="6">T / IAM 14863</strain>
    </source>
</reference>
<keyword evidence="2" id="KW-0238">DNA-binding</keyword>
<dbReference type="SMART" id="SM00342">
    <property type="entry name" value="HTH_ARAC"/>
    <property type="match status" value="1"/>
</dbReference>
<dbReference type="InterPro" id="IPR050959">
    <property type="entry name" value="MarA-like"/>
</dbReference>
<feature type="domain" description="HTH araC/xylS-type" evidence="4">
    <location>
        <begin position="17"/>
        <end position="114"/>
    </location>
</feature>
<dbReference type="PANTHER" id="PTHR47504">
    <property type="entry name" value="RIGHT ORIGIN-BINDING PROTEIN"/>
    <property type="match status" value="1"/>
</dbReference>
<dbReference type="AlphaFoldDB" id="Q67MN6"/>
<dbReference type="Proteomes" id="UP000000417">
    <property type="component" value="Chromosome"/>
</dbReference>
<proteinExistence type="predicted"/>
<dbReference type="SMART" id="SM00871">
    <property type="entry name" value="AraC_E_bind"/>
    <property type="match status" value="1"/>
</dbReference>
<dbReference type="InterPro" id="IPR018060">
    <property type="entry name" value="HTH_AraC"/>
</dbReference>
<dbReference type="STRING" id="292459.STH2072"/>
<dbReference type="InterPro" id="IPR020449">
    <property type="entry name" value="Tscrpt_reg_AraC-type_HTH"/>
</dbReference>
<organism evidence="5 6">
    <name type="scientific">Symbiobacterium thermophilum (strain DSM 24528 / JCM 14929 / IAM 14863 / T)</name>
    <dbReference type="NCBI Taxonomy" id="292459"/>
    <lineage>
        <taxon>Bacteria</taxon>
        <taxon>Bacillati</taxon>
        <taxon>Bacillota</taxon>
        <taxon>Clostridia</taxon>
        <taxon>Eubacteriales</taxon>
        <taxon>Symbiobacteriaceae</taxon>
        <taxon>Symbiobacterium</taxon>
    </lineage>
</organism>
<protein>
    <submittedName>
        <fullName evidence="5">AraC family transcriptional regulator</fullName>
    </submittedName>
</protein>
<keyword evidence="3" id="KW-0804">Transcription</keyword>
<evidence type="ECO:0000313" key="6">
    <source>
        <dbReference type="Proteomes" id="UP000000417"/>
    </source>
</evidence>
<dbReference type="Pfam" id="PF12833">
    <property type="entry name" value="HTH_18"/>
    <property type="match status" value="1"/>
</dbReference>
<dbReference type="InterPro" id="IPR009057">
    <property type="entry name" value="Homeodomain-like_sf"/>
</dbReference>
<dbReference type="HOGENOM" id="CLU_000445_81_1_9"/>
<dbReference type="PANTHER" id="PTHR47504:SF5">
    <property type="entry name" value="RIGHT ORIGIN-BINDING PROTEIN"/>
    <property type="match status" value="1"/>
</dbReference>
<dbReference type="PRINTS" id="PR00032">
    <property type="entry name" value="HTHARAC"/>
</dbReference>
<evidence type="ECO:0000259" key="4">
    <source>
        <dbReference type="PROSITE" id="PS01124"/>
    </source>
</evidence>
<dbReference type="GO" id="GO:0003700">
    <property type="term" value="F:DNA-binding transcription factor activity"/>
    <property type="evidence" value="ECO:0007669"/>
    <property type="project" value="InterPro"/>
</dbReference>
<keyword evidence="6" id="KW-1185">Reference proteome</keyword>
<dbReference type="eggNOG" id="COG2207">
    <property type="taxonomic scope" value="Bacteria"/>
</dbReference>
<dbReference type="InterPro" id="IPR018062">
    <property type="entry name" value="HTH_AraC-typ_CS"/>
</dbReference>
<sequence>MVGHEGGHDVNPLHDLNGALDYIEAHLDGEVDIRAAARIAGCSEYHFRRMFATLAGMPISAYVRRRRLTLAAQELTAGARVTDVALKYGYDSPDAFARAFQAEHGFPPSQARLPGRALNAFSRMAFQLTIRGGTDMRYRIVEKEPFRIVGIMRRVRLQYEGVNPEIAAMWKDLGMEQIQELIALSNVEPKGIIQASLNFSEGRADGGSLEHWVGAATDQPCPPGFQALEVPALTWAVFESVGPFPETLQSTWARIYAEWFPSSGYQAAEGPEILWNETDDVSSPEFRSEIWIPVRR</sequence>
<dbReference type="InterPro" id="IPR011256">
    <property type="entry name" value="Reg_factor_effector_dom_sf"/>
</dbReference>
<dbReference type="Gene3D" id="3.20.80.10">
    <property type="entry name" value="Regulatory factor, effector binding domain"/>
    <property type="match status" value="1"/>
</dbReference>
<dbReference type="GO" id="GO:0043565">
    <property type="term" value="F:sequence-specific DNA binding"/>
    <property type="evidence" value="ECO:0007669"/>
    <property type="project" value="InterPro"/>
</dbReference>
<accession>Q67MN6</accession>
<evidence type="ECO:0000313" key="5">
    <source>
        <dbReference type="EMBL" id="BAD41057.1"/>
    </source>
</evidence>
<dbReference type="Pfam" id="PF06445">
    <property type="entry name" value="GyrI-like"/>
    <property type="match status" value="1"/>
</dbReference>
<name>Q67MN6_SYMTH</name>
<dbReference type="InterPro" id="IPR029442">
    <property type="entry name" value="GyrI-like"/>
</dbReference>
<gene>
    <name evidence="5" type="ordered locus">STH2072</name>
</gene>
<keyword evidence="1" id="KW-0805">Transcription regulation</keyword>
<dbReference type="EMBL" id="AP006840">
    <property type="protein sequence ID" value="BAD41057.1"/>
    <property type="molecule type" value="Genomic_DNA"/>
</dbReference>
<evidence type="ECO:0000256" key="1">
    <source>
        <dbReference type="ARBA" id="ARBA00023015"/>
    </source>
</evidence>
<dbReference type="InterPro" id="IPR010499">
    <property type="entry name" value="AraC_E-bd"/>
</dbReference>
<evidence type="ECO:0000256" key="2">
    <source>
        <dbReference type="ARBA" id="ARBA00023125"/>
    </source>
</evidence>